<feature type="compositionally biased region" description="Basic and acidic residues" evidence="1">
    <location>
        <begin position="66"/>
        <end position="76"/>
    </location>
</feature>
<keyword evidence="2" id="KW-0812">Transmembrane</keyword>
<feature type="region of interest" description="Disordered" evidence="1">
    <location>
        <begin position="57"/>
        <end position="76"/>
    </location>
</feature>
<evidence type="ECO:0000313" key="4">
    <source>
        <dbReference type="Proteomes" id="UP001163203"/>
    </source>
</evidence>
<keyword evidence="4" id="KW-1185">Reference proteome</keyword>
<gene>
    <name evidence="3" type="ORF">ORV05_05430</name>
</gene>
<evidence type="ECO:0000256" key="1">
    <source>
        <dbReference type="SAM" id="MobiDB-lite"/>
    </source>
</evidence>
<protein>
    <recommendedName>
        <fullName evidence="5">DUF4229 domain-containing protein</fullName>
    </recommendedName>
</protein>
<sequence length="76" mass="8484">MSLFEVLRAYGAPALLRFVLALLAFLVLHLVRLPVLLLVLGLEAALRGLDRYATRQAAAPPAPVHRYTEEEQRVYA</sequence>
<accession>A0ABY7B8P0</accession>
<dbReference type="Proteomes" id="UP001163203">
    <property type="component" value="Chromosome"/>
</dbReference>
<proteinExistence type="predicted"/>
<evidence type="ECO:0000256" key="2">
    <source>
        <dbReference type="SAM" id="Phobius"/>
    </source>
</evidence>
<keyword evidence="2" id="KW-0472">Membrane</keyword>
<organism evidence="3 4">
    <name type="scientific">Amycolatopsis cynarae</name>
    <dbReference type="NCBI Taxonomy" id="2995223"/>
    <lineage>
        <taxon>Bacteria</taxon>
        <taxon>Bacillati</taxon>
        <taxon>Actinomycetota</taxon>
        <taxon>Actinomycetes</taxon>
        <taxon>Pseudonocardiales</taxon>
        <taxon>Pseudonocardiaceae</taxon>
        <taxon>Amycolatopsis</taxon>
    </lineage>
</organism>
<dbReference type="EMBL" id="CP113836">
    <property type="protein sequence ID" value="WAL67231.1"/>
    <property type="molecule type" value="Genomic_DNA"/>
</dbReference>
<evidence type="ECO:0008006" key="5">
    <source>
        <dbReference type="Google" id="ProtNLM"/>
    </source>
</evidence>
<evidence type="ECO:0000313" key="3">
    <source>
        <dbReference type="EMBL" id="WAL67231.1"/>
    </source>
</evidence>
<reference evidence="3" key="1">
    <citation type="submission" date="2022-11" db="EMBL/GenBank/DDBJ databases">
        <authorList>
            <person name="Mo P."/>
        </authorList>
    </citation>
    <scope>NUCLEOTIDE SEQUENCE</scope>
    <source>
        <strain evidence="3">HUAS 11-8</strain>
    </source>
</reference>
<feature type="transmembrane region" description="Helical" evidence="2">
    <location>
        <begin position="20"/>
        <end position="42"/>
    </location>
</feature>
<name>A0ABY7B8P0_9PSEU</name>
<dbReference type="RefSeq" id="WP_268757353.1">
    <property type="nucleotide sequence ID" value="NZ_CP113836.1"/>
</dbReference>
<keyword evidence="2" id="KW-1133">Transmembrane helix</keyword>